<evidence type="ECO:0000256" key="2">
    <source>
        <dbReference type="SAM" id="Phobius"/>
    </source>
</evidence>
<keyword evidence="2" id="KW-1133">Transmembrane helix</keyword>
<evidence type="ECO:0008006" key="5">
    <source>
        <dbReference type="Google" id="ProtNLM"/>
    </source>
</evidence>
<keyword evidence="4" id="KW-1185">Reference proteome</keyword>
<feature type="compositionally biased region" description="Basic and acidic residues" evidence="1">
    <location>
        <begin position="8"/>
        <end position="22"/>
    </location>
</feature>
<evidence type="ECO:0000256" key="1">
    <source>
        <dbReference type="SAM" id="MobiDB-lite"/>
    </source>
</evidence>
<sequence>MNEDNETPEARRERIRQKERQENPLGNLKDSSERAKYGSLVDLVGGLNWKVTLVILLILIIGAIGYGLFFE</sequence>
<comment type="caution">
    <text evidence="3">The sequence shown here is derived from an EMBL/GenBank/DDBJ whole genome shotgun (WGS) entry which is preliminary data.</text>
</comment>
<name>A0ABV2KV94_9BACI</name>
<evidence type="ECO:0000313" key="4">
    <source>
        <dbReference type="Proteomes" id="UP001549167"/>
    </source>
</evidence>
<accession>A0ABV2KV94</accession>
<protein>
    <recommendedName>
        <fullName evidence="5">Phage capsid protein</fullName>
    </recommendedName>
</protein>
<dbReference type="Pfam" id="PF19893">
    <property type="entry name" value="DUF6366"/>
    <property type="match status" value="1"/>
</dbReference>
<gene>
    <name evidence="3" type="ORF">ABID56_001582</name>
</gene>
<dbReference type="EMBL" id="JBEPMX010000007">
    <property type="protein sequence ID" value="MET3683487.1"/>
    <property type="molecule type" value="Genomic_DNA"/>
</dbReference>
<feature type="transmembrane region" description="Helical" evidence="2">
    <location>
        <begin position="47"/>
        <end position="69"/>
    </location>
</feature>
<proteinExistence type="predicted"/>
<feature type="region of interest" description="Disordered" evidence="1">
    <location>
        <begin position="1"/>
        <end position="31"/>
    </location>
</feature>
<dbReference type="InterPro" id="IPR045946">
    <property type="entry name" value="DUF6366"/>
</dbReference>
<organism evidence="3 4">
    <name type="scientific">Alkalibacillus flavidus</name>
    <dbReference type="NCBI Taxonomy" id="546021"/>
    <lineage>
        <taxon>Bacteria</taxon>
        <taxon>Bacillati</taxon>
        <taxon>Bacillota</taxon>
        <taxon>Bacilli</taxon>
        <taxon>Bacillales</taxon>
        <taxon>Bacillaceae</taxon>
        <taxon>Alkalibacillus</taxon>
    </lineage>
</organism>
<reference evidence="3 4" key="1">
    <citation type="submission" date="2024-06" db="EMBL/GenBank/DDBJ databases">
        <title>Genomic Encyclopedia of Type Strains, Phase IV (KMG-IV): sequencing the most valuable type-strain genomes for metagenomic binning, comparative biology and taxonomic classification.</title>
        <authorList>
            <person name="Goeker M."/>
        </authorList>
    </citation>
    <scope>NUCLEOTIDE SEQUENCE [LARGE SCALE GENOMIC DNA]</scope>
    <source>
        <strain evidence="3 4">DSM 23520</strain>
    </source>
</reference>
<dbReference type="RefSeq" id="WP_354220054.1">
    <property type="nucleotide sequence ID" value="NZ_JBEPMX010000007.1"/>
</dbReference>
<keyword evidence="2" id="KW-0472">Membrane</keyword>
<evidence type="ECO:0000313" key="3">
    <source>
        <dbReference type="EMBL" id="MET3683487.1"/>
    </source>
</evidence>
<dbReference type="Proteomes" id="UP001549167">
    <property type="component" value="Unassembled WGS sequence"/>
</dbReference>
<keyword evidence="2" id="KW-0812">Transmembrane</keyword>